<name>A0A1S5R3G4_9CAUD</name>
<sequence length="61" mass="6689">MMTEAEKRKQREREEDERRRRNNQVPFSSDNGVAWSTPVADSGYSSPCSSDSGSSCGGGCD</sequence>
<evidence type="ECO:0000313" key="3">
    <source>
        <dbReference type="Proteomes" id="UP000225821"/>
    </source>
</evidence>
<organism evidence="2 3">
    <name type="scientific">Pseudomonas phage pf16</name>
    <dbReference type="NCBI Taxonomy" id="1815630"/>
    <lineage>
        <taxon>Viruses</taxon>
        <taxon>Duplodnaviria</taxon>
        <taxon>Heunggongvirae</taxon>
        <taxon>Uroviricota</taxon>
        <taxon>Caudoviricetes</taxon>
        <taxon>Chakrabartyvirus</taxon>
        <taxon>Chakrabartyvirus pf16</taxon>
    </lineage>
</organism>
<keyword evidence="3" id="KW-1185">Reference proteome</keyword>
<dbReference type="EMBL" id="KU873925">
    <property type="protein sequence ID" value="AND74932.1"/>
    <property type="molecule type" value="Genomic_DNA"/>
</dbReference>
<evidence type="ECO:0000313" key="2">
    <source>
        <dbReference type="EMBL" id="AND74932.1"/>
    </source>
</evidence>
<feature type="compositionally biased region" description="Basic and acidic residues" evidence="1">
    <location>
        <begin position="1"/>
        <end position="19"/>
    </location>
</feature>
<accession>A0A1S5R3G4</accession>
<feature type="region of interest" description="Disordered" evidence="1">
    <location>
        <begin position="1"/>
        <end position="61"/>
    </location>
</feature>
<evidence type="ECO:0000256" key="1">
    <source>
        <dbReference type="SAM" id="MobiDB-lite"/>
    </source>
</evidence>
<protein>
    <submittedName>
        <fullName evidence="2">Uncharacterized protein</fullName>
    </submittedName>
</protein>
<proteinExistence type="predicted"/>
<dbReference type="Proteomes" id="UP000225821">
    <property type="component" value="Segment"/>
</dbReference>
<reference evidence="2 3" key="1">
    <citation type="submission" date="2016-03" db="EMBL/GenBank/DDBJ databases">
        <title>Characterisation of pf16 and phiPMW: Two novel phages infecting Pseudomonas putida PpG1.</title>
        <authorList>
            <person name="Magill D.J."/>
            <person name="Krylov V.N."/>
            <person name="Shaburova O.V."/>
            <person name="Allen C.C.R."/>
            <person name="McGrath J.W."/>
            <person name="Quinn J.P."/>
            <person name="Kulakov L.A."/>
        </authorList>
    </citation>
    <scope>NUCLEOTIDE SEQUENCE [LARGE SCALE GENOMIC DNA]</scope>
</reference>
<gene>
    <name evidence="2" type="ORF">pf16_09</name>
</gene>
<feature type="compositionally biased region" description="Low complexity" evidence="1">
    <location>
        <begin position="41"/>
        <end position="54"/>
    </location>
</feature>